<reference evidence="1 2" key="1">
    <citation type="submission" date="2018-05" db="EMBL/GenBank/DDBJ databases">
        <title>Marinifilum breve JC075T sp. nov., a marine bacterium isolated from Yongle Blue Hole in the South China Sea.</title>
        <authorList>
            <person name="Fu T."/>
        </authorList>
    </citation>
    <scope>NUCLEOTIDE SEQUENCE [LARGE SCALE GENOMIC DNA]</scope>
    <source>
        <strain evidence="1 2">JC075</strain>
    </source>
</reference>
<dbReference type="AlphaFoldDB" id="A0A2V4A8L5"/>
<keyword evidence="2" id="KW-1185">Reference proteome</keyword>
<evidence type="ECO:0000313" key="2">
    <source>
        <dbReference type="Proteomes" id="UP000248079"/>
    </source>
</evidence>
<dbReference type="RefSeq" id="WP_110361823.1">
    <property type="nucleotide sequence ID" value="NZ_QFLI01000007.1"/>
</dbReference>
<proteinExistence type="predicted"/>
<comment type="caution">
    <text evidence="1">The sequence shown here is derived from an EMBL/GenBank/DDBJ whole genome shotgun (WGS) entry which is preliminary data.</text>
</comment>
<sequence length="259" mass="29095">MKNMLVIYCLRTFVLRYLFFGLFVVSCDRNAEIPEESDVINIDTLLSVNSVSHQNIILKRNEGFPNEDYFVLVAKQGEPFIQMGLFKATDNIFEISNLISGQNYDIQISTDIGRPDCSNAISVTTVVNEETAAIAGMYKGGFNLLMGIINVEVKFIDWNKILVKQEVAENSEKYYCFEAVLLEPDKEGNREVIIPEQMIMELDNVTLKGFADPVLGAFGDQRHGLFKGDGSFKYNVAIFEEGNRLLNSFLGNKVIGSLD</sequence>
<organism evidence="1 2">
    <name type="scientific">Marinifilum breve</name>
    <dbReference type="NCBI Taxonomy" id="2184082"/>
    <lineage>
        <taxon>Bacteria</taxon>
        <taxon>Pseudomonadati</taxon>
        <taxon>Bacteroidota</taxon>
        <taxon>Bacteroidia</taxon>
        <taxon>Marinilabiliales</taxon>
        <taxon>Marinifilaceae</taxon>
    </lineage>
</organism>
<gene>
    <name evidence="1" type="ORF">DF185_16295</name>
</gene>
<dbReference type="EMBL" id="QFLI01000007">
    <property type="protein sequence ID" value="PXX98932.1"/>
    <property type="molecule type" value="Genomic_DNA"/>
</dbReference>
<dbReference type="PROSITE" id="PS51257">
    <property type="entry name" value="PROKAR_LIPOPROTEIN"/>
    <property type="match status" value="1"/>
</dbReference>
<evidence type="ECO:0000313" key="1">
    <source>
        <dbReference type="EMBL" id="PXX98932.1"/>
    </source>
</evidence>
<dbReference type="Proteomes" id="UP000248079">
    <property type="component" value="Unassembled WGS sequence"/>
</dbReference>
<protein>
    <recommendedName>
        <fullName evidence="3">DUF4249 family protein</fullName>
    </recommendedName>
</protein>
<name>A0A2V4A8L5_9BACT</name>
<accession>A0A2V4A8L5</accession>
<evidence type="ECO:0008006" key="3">
    <source>
        <dbReference type="Google" id="ProtNLM"/>
    </source>
</evidence>